<reference evidence="5" key="1">
    <citation type="submission" date="2016-12" db="EMBL/GenBank/DDBJ databases">
        <title>Fusion of virulence plasmid pSEN and IncHI2 resistance plasmid in Salmonella enteritidis.</title>
        <authorList>
            <person name="Wong M.H."/>
            <person name="Chen S."/>
        </authorList>
    </citation>
    <scope>NUCLEOTIDE SEQUENCE</scope>
    <source>
        <strain evidence="5">SE380</strain>
        <plasmid evidence="5">unnamed</plasmid>
    </source>
</reference>
<accession>A0A1S6KRB7</accession>
<proteinExistence type="predicted"/>
<name>A0A1S6KRB7_SALEN</name>
<evidence type="ECO:0000256" key="4">
    <source>
        <dbReference type="SAM" id="MobiDB-lite"/>
    </source>
</evidence>
<comment type="subcellular location">
    <subcellularLocation>
        <location evidence="1">Cell membrane</location>
        <topology evidence="1">Single-pass membrane protein</topology>
    </subcellularLocation>
</comment>
<keyword evidence="5" id="KW-0614">Plasmid</keyword>
<geneLocation type="plasmid" evidence="5">
    <name>unnamed</name>
</geneLocation>
<feature type="region of interest" description="Disordered" evidence="4">
    <location>
        <begin position="1"/>
        <end position="21"/>
    </location>
</feature>
<sequence>MLHPLNVTGATQNRFKQKVPAKQKKLLRTRYKLNSHESAVVVVSGLDGGRKVMSLRRGHCGLRRDIPQAEGIASDDRDTLWIVSEPNLFYRFTRTAAS</sequence>
<evidence type="ECO:0000313" key="5">
    <source>
        <dbReference type="EMBL" id="AQT23905.1"/>
    </source>
</evidence>
<dbReference type="GO" id="GO:0005886">
    <property type="term" value="C:plasma membrane"/>
    <property type="evidence" value="ECO:0007669"/>
    <property type="project" value="UniProtKB-SubCell"/>
</dbReference>
<dbReference type="InterPro" id="IPR009722">
    <property type="entry name" value="YjiK/CarP"/>
</dbReference>
<protein>
    <submittedName>
        <fullName evidence="5">Outer membrane protein assembly factor YaeT</fullName>
    </submittedName>
</protein>
<dbReference type="EMBL" id="KY401053">
    <property type="protein sequence ID" value="AQT23905.1"/>
    <property type="molecule type" value="Genomic_DNA"/>
</dbReference>
<evidence type="ECO:0000256" key="3">
    <source>
        <dbReference type="ARBA" id="ARBA00023136"/>
    </source>
</evidence>
<keyword evidence="2" id="KW-1003">Cell membrane</keyword>
<dbReference type="Pfam" id="PF06977">
    <property type="entry name" value="SdiA-regulated"/>
    <property type="match status" value="1"/>
</dbReference>
<keyword evidence="3" id="KW-0472">Membrane</keyword>
<evidence type="ECO:0000256" key="1">
    <source>
        <dbReference type="ARBA" id="ARBA00004162"/>
    </source>
</evidence>
<evidence type="ECO:0000256" key="2">
    <source>
        <dbReference type="ARBA" id="ARBA00022475"/>
    </source>
</evidence>
<dbReference type="SUPFAM" id="SSF50956">
    <property type="entry name" value="Thermostable phytase (3-phytase)"/>
    <property type="match status" value="1"/>
</dbReference>
<dbReference type="AlphaFoldDB" id="A0A1S6KRB7"/>
<organism evidence="5">
    <name type="scientific">Salmonella enteritidis</name>
    <dbReference type="NCBI Taxonomy" id="149539"/>
    <lineage>
        <taxon>Bacteria</taxon>
        <taxon>Pseudomonadati</taxon>
        <taxon>Pseudomonadota</taxon>
        <taxon>Gammaproteobacteria</taxon>
        <taxon>Enterobacterales</taxon>
        <taxon>Enterobacteriaceae</taxon>
        <taxon>Salmonella</taxon>
    </lineage>
</organism>